<dbReference type="AlphaFoldDB" id="A0A3S8ZU74"/>
<dbReference type="CDD" id="cd06089">
    <property type="entry name" value="KOW_RPL26"/>
    <property type="match status" value="1"/>
</dbReference>
<dbReference type="InterPro" id="IPR057264">
    <property type="entry name" value="Ribosomal_uL24_C"/>
</dbReference>
<dbReference type="Pfam" id="PF00467">
    <property type="entry name" value="KOW"/>
    <property type="match status" value="1"/>
</dbReference>
<dbReference type="InterPro" id="IPR014722">
    <property type="entry name" value="Rib_uL2_dom2"/>
</dbReference>
<dbReference type="HAMAP" id="MF_01326_B">
    <property type="entry name" value="Ribosomal_uL24_B"/>
    <property type="match status" value="1"/>
</dbReference>
<protein>
    <recommendedName>
        <fullName evidence="6 8">Large ribosomal subunit protein uL24</fullName>
    </recommendedName>
</protein>
<dbReference type="InterPro" id="IPR041988">
    <property type="entry name" value="Ribosomal_uL24_KOW"/>
</dbReference>
<dbReference type="RefSeq" id="WP_046351566.1">
    <property type="nucleotide sequence ID" value="NZ_CP034433.1"/>
</dbReference>
<evidence type="ECO:0000313" key="10">
    <source>
        <dbReference type="EMBL" id="AZN37028.1"/>
    </source>
</evidence>
<dbReference type="GO" id="GO:0005840">
    <property type="term" value="C:ribosome"/>
    <property type="evidence" value="ECO:0007669"/>
    <property type="project" value="UniProtKB-KW"/>
</dbReference>
<dbReference type="InterPro" id="IPR005824">
    <property type="entry name" value="KOW"/>
</dbReference>
<dbReference type="PANTHER" id="PTHR12903">
    <property type="entry name" value="MITOCHONDRIAL RIBOSOMAL PROTEIN L24"/>
    <property type="match status" value="1"/>
</dbReference>
<dbReference type="Gene3D" id="2.30.30.30">
    <property type="match status" value="1"/>
</dbReference>
<dbReference type="NCBIfam" id="TIGR01079">
    <property type="entry name" value="rplX_bact"/>
    <property type="match status" value="1"/>
</dbReference>
<keyword evidence="4 8" id="KW-0689">Ribosomal protein</keyword>
<keyword evidence="11" id="KW-1185">Reference proteome</keyword>
<dbReference type="GO" id="GO:0006412">
    <property type="term" value="P:translation"/>
    <property type="evidence" value="ECO:0007669"/>
    <property type="project" value="UniProtKB-UniRule"/>
</dbReference>
<dbReference type="GO" id="GO:0003735">
    <property type="term" value="F:structural constituent of ribosome"/>
    <property type="evidence" value="ECO:0007669"/>
    <property type="project" value="InterPro"/>
</dbReference>
<comment type="subunit">
    <text evidence="8">Part of the 50S ribosomal subunit.</text>
</comment>
<evidence type="ECO:0000256" key="7">
    <source>
        <dbReference type="ARBA" id="ARBA00058688"/>
    </source>
</evidence>
<comment type="function">
    <text evidence="8">One of two assembly initiator proteins, it binds directly to the 5'-end of the 23S rRNA, where it nucleates assembly of the 50S subunit.</text>
</comment>
<evidence type="ECO:0000256" key="3">
    <source>
        <dbReference type="ARBA" id="ARBA00022884"/>
    </source>
</evidence>
<evidence type="ECO:0000256" key="2">
    <source>
        <dbReference type="ARBA" id="ARBA00022730"/>
    </source>
</evidence>
<comment type="similarity">
    <text evidence="1 8">Belongs to the universal ribosomal protein uL24 family.</text>
</comment>
<comment type="function">
    <text evidence="7 8">One of the proteins that surrounds the polypeptide exit tunnel on the outside of the subunit.</text>
</comment>
<dbReference type="GO" id="GO:0019843">
    <property type="term" value="F:rRNA binding"/>
    <property type="evidence" value="ECO:0007669"/>
    <property type="project" value="UniProtKB-UniRule"/>
</dbReference>
<keyword evidence="3 8" id="KW-0694">RNA-binding</keyword>
<organism evidence="10 11">
    <name type="scientific">Iodobacter ciconiae</name>
    <dbReference type="NCBI Taxonomy" id="2496266"/>
    <lineage>
        <taxon>Bacteria</taxon>
        <taxon>Pseudomonadati</taxon>
        <taxon>Pseudomonadota</taxon>
        <taxon>Betaproteobacteria</taxon>
        <taxon>Neisseriales</taxon>
        <taxon>Chitinibacteraceae</taxon>
        <taxon>Iodobacter</taxon>
    </lineage>
</organism>
<gene>
    <name evidence="8" type="primary">rplX</name>
    <name evidence="10" type="ORF">EJO50_11360</name>
</gene>
<keyword evidence="2 8" id="KW-0699">rRNA-binding</keyword>
<name>A0A3S8ZU74_9NEIS</name>
<dbReference type="InterPro" id="IPR008991">
    <property type="entry name" value="Translation_prot_SH3-like_sf"/>
</dbReference>
<evidence type="ECO:0000256" key="1">
    <source>
        <dbReference type="ARBA" id="ARBA00010618"/>
    </source>
</evidence>
<dbReference type="InterPro" id="IPR003256">
    <property type="entry name" value="Ribosomal_uL24"/>
</dbReference>
<evidence type="ECO:0000313" key="11">
    <source>
        <dbReference type="Proteomes" id="UP000282438"/>
    </source>
</evidence>
<dbReference type="KEGG" id="iod:EJO50_11360"/>
<dbReference type="EMBL" id="CP034433">
    <property type="protein sequence ID" value="AZN37028.1"/>
    <property type="molecule type" value="Genomic_DNA"/>
</dbReference>
<keyword evidence="5 8" id="KW-0687">Ribonucleoprotein</keyword>
<evidence type="ECO:0000259" key="9">
    <source>
        <dbReference type="SMART" id="SM00739"/>
    </source>
</evidence>
<dbReference type="Pfam" id="PF17136">
    <property type="entry name" value="ribosomal_L24"/>
    <property type="match status" value="1"/>
</dbReference>
<feature type="domain" description="KOW" evidence="9">
    <location>
        <begin position="3"/>
        <end position="30"/>
    </location>
</feature>
<evidence type="ECO:0000256" key="6">
    <source>
        <dbReference type="ARBA" id="ARBA00035206"/>
    </source>
</evidence>
<accession>A0A3S8ZU74</accession>
<dbReference type="SMART" id="SM00739">
    <property type="entry name" value="KOW"/>
    <property type="match status" value="1"/>
</dbReference>
<dbReference type="GO" id="GO:1990904">
    <property type="term" value="C:ribonucleoprotein complex"/>
    <property type="evidence" value="ECO:0007669"/>
    <property type="project" value="UniProtKB-KW"/>
</dbReference>
<dbReference type="Proteomes" id="UP000282438">
    <property type="component" value="Chromosome"/>
</dbReference>
<sequence>MNKIRKGDEIIVITGKDNGKRGTVLRVIPAEDRVVVEGVNVVKKHQKPNPMRGVQGGIVEKTMPVHISNVALFNTATGKADRVGFKTLEDGRKVRFFKSSGEVIGG</sequence>
<dbReference type="SUPFAM" id="SSF50104">
    <property type="entry name" value="Translation proteins SH3-like domain"/>
    <property type="match status" value="1"/>
</dbReference>
<dbReference type="FunFam" id="2.30.30.30:FF:000004">
    <property type="entry name" value="50S ribosomal protein L24"/>
    <property type="match status" value="1"/>
</dbReference>
<proteinExistence type="inferred from homology"/>
<reference evidence="10 11" key="1">
    <citation type="submission" date="2018-12" db="EMBL/GenBank/DDBJ databases">
        <title>Complete genome sequence of Iodobacter sp. H11R3.</title>
        <authorList>
            <person name="Bae J.-W."/>
        </authorList>
    </citation>
    <scope>NUCLEOTIDE SEQUENCE [LARGE SCALE GENOMIC DNA]</scope>
    <source>
        <strain evidence="10 11">H11R3</strain>
    </source>
</reference>
<evidence type="ECO:0000256" key="4">
    <source>
        <dbReference type="ARBA" id="ARBA00022980"/>
    </source>
</evidence>
<dbReference type="OrthoDB" id="9807419at2"/>
<evidence type="ECO:0000256" key="5">
    <source>
        <dbReference type="ARBA" id="ARBA00023274"/>
    </source>
</evidence>
<evidence type="ECO:0000256" key="8">
    <source>
        <dbReference type="HAMAP-Rule" id="MF_01326"/>
    </source>
</evidence>